<dbReference type="PANTHER" id="PTHR11786">
    <property type="entry name" value="N-HYDROXYARYLAMINE O-ACETYLTRANSFERASE"/>
    <property type="match status" value="1"/>
</dbReference>
<dbReference type="AlphaFoldDB" id="A0A2P8HVV7"/>
<dbReference type="SUPFAM" id="SSF54001">
    <property type="entry name" value="Cysteine proteinases"/>
    <property type="match status" value="1"/>
</dbReference>
<dbReference type="PRINTS" id="PR01543">
    <property type="entry name" value="ANATRNSFRASE"/>
</dbReference>
<comment type="similarity">
    <text evidence="1 2">Belongs to the arylamine N-acetyltransferase family.</text>
</comment>
<reference evidence="3 4" key="1">
    <citation type="submission" date="2018-03" db="EMBL/GenBank/DDBJ databases">
        <title>Genomic Encyclopedia of Archaeal and Bacterial Type Strains, Phase II (KMG-II): from individual species to whole genera.</title>
        <authorList>
            <person name="Goeker M."/>
        </authorList>
    </citation>
    <scope>NUCLEOTIDE SEQUENCE [LARGE SCALE GENOMIC DNA]</scope>
    <source>
        <strain evidence="3 4">DSM 24859</strain>
    </source>
</reference>
<dbReference type="EMBL" id="PYAW01000001">
    <property type="protein sequence ID" value="PSL50373.1"/>
    <property type="molecule type" value="Genomic_DNA"/>
</dbReference>
<dbReference type="InterPro" id="IPR053710">
    <property type="entry name" value="Arylamine_NAT_domain_sf"/>
</dbReference>
<sequence>MNAFTVYPNHIDSSNFELQSYLDRIHFIGDVHLNIGSISKMMQCQLFSIPFENLDVQDRKTISLVGDDIVDKIIGRKRGGYCYEVNGLFALALQKIGVPYIFVAARPLITPVENPRTHMAIIATIENEEYLIDLGFGGDGIREPLKLSSFESEEKQGSETFSLMKTADNEYLLKSLINNEWRHLYSFNLHPQRWIDFKPANYFNSTHADSFFVQNLLVVLQNPLGKKILFRGFIKSIANGKTESYSFEENEYDNILAMEFNLKRM</sequence>
<proteinExistence type="inferred from homology"/>
<dbReference type="PANTHER" id="PTHR11786:SF0">
    <property type="entry name" value="ARYLAMINE N-ACETYLTRANSFERASE 4-RELATED"/>
    <property type="match status" value="1"/>
</dbReference>
<keyword evidence="3" id="KW-0808">Transferase</keyword>
<evidence type="ECO:0000313" key="4">
    <source>
        <dbReference type="Proteomes" id="UP000240971"/>
    </source>
</evidence>
<dbReference type="Gene3D" id="3.30.2140.20">
    <property type="match status" value="1"/>
</dbReference>
<accession>A0A2P8HVV7</accession>
<protein>
    <submittedName>
        <fullName evidence="3">N-hydroxyarylamine O-acetyltransferase</fullName>
    </submittedName>
</protein>
<keyword evidence="4" id="KW-1185">Reference proteome</keyword>
<evidence type="ECO:0000313" key="3">
    <source>
        <dbReference type="EMBL" id="PSL50373.1"/>
    </source>
</evidence>
<dbReference type="InterPro" id="IPR001447">
    <property type="entry name" value="Arylamine_N-AcTrfase"/>
</dbReference>
<evidence type="ECO:0000256" key="2">
    <source>
        <dbReference type="RuleBase" id="RU003452"/>
    </source>
</evidence>
<gene>
    <name evidence="3" type="ORF">CLV51_1011718</name>
</gene>
<dbReference type="RefSeq" id="WP_211301952.1">
    <property type="nucleotide sequence ID" value="NZ_PYAW01000001.1"/>
</dbReference>
<dbReference type="GO" id="GO:0016407">
    <property type="term" value="F:acetyltransferase activity"/>
    <property type="evidence" value="ECO:0007669"/>
    <property type="project" value="InterPro"/>
</dbReference>
<organism evidence="3 4">
    <name type="scientific">Chitinophaga niastensis</name>
    <dbReference type="NCBI Taxonomy" id="536980"/>
    <lineage>
        <taxon>Bacteria</taxon>
        <taxon>Pseudomonadati</taxon>
        <taxon>Bacteroidota</taxon>
        <taxon>Chitinophagia</taxon>
        <taxon>Chitinophagales</taxon>
        <taxon>Chitinophagaceae</taxon>
        <taxon>Chitinophaga</taxon>
    </lineage>
</organism>
<dbReference type="Proteomes" id="UP000240971">
    <property type="component" value="Unassembled WGS sequence"/>
</dbReference>
<dbReference type="InterPro" id="IPR038765">
    <property type="entry name" value="Papain-like_cys_pep_sf"/>
</dbReference>
<name>A0A2P8HVV7_CHINA</name>
<evidence type="ECO:0000256" key="1">
    <source>
        <dbReference type="ARBA" id="ARBA00006547"/>
    </source>
</evidence>
<comment type="caution">
    <text evidence="3">The sequence shown here is derived from an EMBL/GenBank/DDBJ whole genome shotgun (WGS) entry which is preliminary data.</text>
</comment>
<dbReference type="Pfam" id="PF00797">
    <property type="entry name" value="Acetyltransf_2"/>
    <property type="match status" value="1"/>
</dbReference>